<dbReference type="Proteomes" id="UP001218218">
    <property type="component" value="Unassembled WGS sequence"/>
</dbReference>
<sequence length="679" mass="77212">MAHNYNFGNQPNNERYGMARFLLAGCIYQYLFCVGGMVEESNSDIAYYYYGGVEVGLVTKGLEHQLHVHTGMTNRATACIRAFWGLDMVILEVQRTPDLWTSGFPGLGQHTSKELSSIEFWTRRPFDPTYSVEPVTMWSLPLIAANSLPETVLETFLENFNLIPSGSEIDDKLIYADFLFSLVSFFHPTTARDRSVRPYIELLMTLLFESLTKRCTDIHPLDTSIANNIVITVAKLNSHFALQPLEPYHGKMTLRCSMAPPAKISHWWLPQPSDVIFGRRSHQTTQRHSAIGWLQWLHRKLSNTVGSFFQVYDERNPQCITAMYCFCALPGVSQEAIASVLRLLRLDYPWSWERGCIAHIDLPISPGTEPILHLQCVLLSILSVDETHPTFDKREAGCIAYFACGILDSEPAAHWFADNELPQTLKQHSVWANLGWWSSSNQFYLSLGHKLSGETKWKNIIAADLPGWLGQWPNIMLPSRHLSGKEITEGDRTQFRAVLSRVWDVDETEANEFGAEATLVMVFSALIKTWDQVRPVDWGIKQVWYHIKLLDSTVVAAFSARIQSERILVPSQRFQDIMITRLRQLLLQAGESIKQDNSGNLKDIVEDLANLVLRVGAEVPGQLRTPPPPGMDLKAGEDWRYWDDLRENWLKEVSVLRYRFEEVSKSLNMQQGDSAGETA</sequence>
<accession>A0AAD6ZND6</accession>
<dbReference type="AlphaFoldDB" id="A0AAD6ZND6"/>
<gene>
    <name evidence="1" type="ORF">DFH08DRAFT_814972</name>
</gene>
<keyword evidence="2" id="KW-1185">Reference proteome</keyword>
<evidence type="ECO:0000313" key="1">
    <source>
        <dbReference type="EMBL" id="KAJ7330882.1"/>
    </source>
</evidence>
<dbReference type="EMBL" id="JARIHO010000036">
    <property type="protein sequence ID" value="KAJ7330882.1"/>
    <property type="molecule type" value="Genomic_DNA"/>
</dbReference>
<reference evidence="1" key="1">
    <citation type="submission" date="2023-03" db="EMBL/GenBank/DDBJ databases">
        <title>Massive genome expansion in bonnet fungi (Mycena s.s.) driven by repeated elements and novel gene families across ecological guilds.</title>
        <authorList>
            <consortium name="Lawrence Berkeley National Laboratory"/>
            <person name="Harder C.B."/>
            <person name="Miyauchi S."/>
            <person name="Viragh M."/>
            <person name="Kuo A."/>
            <person name="Thoen E."/>
            <person name="Andreopoulos B."/>
            <person name="Lu D."/>
            <person name="Skrede I."/>
            <person name="Drula E."/>
            <person name="Henrissat B."/>
            <person name="Morin E."/>
            <person name="Kohler A."/>
            <person name="Barry K."/>
            <person name="LaButti K."/>
            <person name="Morin E."/>
            <person name="Salamov A."/>
            <person name="Lipzen A."/>
            <person name="Mereny Z."/>
            <person name="Hegedus B."/>
            <person name="Baldrian P."/>
            <person name="Stursova M."/>
            <person name="Weitz H."/>
            <person name="Taylor A."/>
            <person name="Grigoriev I.V."/>
            <person name="Nagy L.G."/>
            <person name="Martin F."/>
            <person name="Kauserud H."/>
        </authorList>
    </citation>
    <scope>NUCLEOTIDE SEQUENCE</scope>
    <source>
        <strain evidence="1">CBHHK002</strain>
    </source>
</reference>
<name>A0AAD6ZND6_9AGAR</name>
<comment type="caution">
    <text evidence="1">The sequence shown here is derived from an EMBL/GenBank/DDBJ whole genome shotgun (WGS) entry which is preliminary data.</text>
</comment>
<proteinExistence type="predicted"/>
<evidence type="ECO:0000313" key="2">
    <source>
        <dbReference type="Proteomes" id="UP001218218"/>
    </source>
</evidence>
<protein>
    <submittedName>
        <fullName evidence="1">Uncharacterized protein</fullName>
    </submittedName>
</protein>
<organism evidence="1 2">
    <name type="scientific">Mycena albidolilacea</name>
    <dbReference type="NCBI Taxonomy" id="1033008"/>
    <lineage>
        <taxon>Eukaryota</taxon>
        <taxon>Fungi</taxon>
        <taxon>Dikarya</taxon>
        <taxon>Basidiomycota</taxon>
        <taxon>Agaricomycotina</taxon>
        <taxon>Agaricomycetes</taxon>
        <taxon>Agaricomycetidae</taxon>
        <taxon>Agaricales</taxon>
        <taxon>Marasmiineae</taxon>
        <taxon>Mycenaceae</taxon>
        <taxon>Mycena</taxon>
    </lineage>
</organism>